<dbReference type="AlphaFoldDB" id="A0AAW5DZI1"/>
<organism evidence="1 2">
    <name type="scientific">Fredinandcohnia quinoae</name>
    <dbReference type="NCBI Taxonomy" id="2918902"/>
    <lineage>
        <taxon>Bacteria</taxon>
        <taxon>Bacillati</taxon>
        <taxon>Bacillota</taxon>
        <taxon>Bacilli</taxon>
        <taxon>Bacillales</taxon>
        <taxon>Bacillaceae</taxon>
        <taxon>Fredinandcohnia</taxon>
    </lineage>
</organism>
<name>A0AAW5DZI1_9BACI</name>
<gene>
    <name evidence="1" type="ORF">MJG50_09100</name>
</gene>
<dbReference type="Pfam" id="PF11121">
    <property type="entry name" value="DUF2639"/>
    <property type="match status" value="1"/>
</dbReference>
<accession>A0AAW5DZI1</accession>
<evidence type="ECO:0000313" key="1">
    <source>
        <dbReference type="EMBL" id="MCH1625483.1"/>
    </source>
</evidence>
<dbReference type="RefSeq" id="WP_240254993.1">
    <property type="nucleotide sequence ID" value="NZ_JAKTTI010000011.1"/>
</dbReference>
<protein>
    <submittedName>
        <fullName evidence="1">YflJ family protein</fullName>
    </submittedName>
</protein>
<dbReference type="Proteomes" id="UP001431131">
    <property type="component" value="Unassembled WGS sequence"/>
</dbReference>
<proteinExistence type="predicted"/>
<dbReference type="InterPro" id="IPR022580">
    <property type="entry name" value="DUF2639"/>
</dbReference>
<keyword evidence="2" id="KW-1185">Reference proteome</keyword>
<evidence type="ECO:0000313" key="2">
    <source>
        <dbReference type="Proteomes" id="UP001431131"/>
    </source>
</evidence>
<reference evidence="1" key="1">
    <citation type="submission" date="2022-02" db="EMBL/GenBank/DDBJ databases">
        <title>Fredinandcohnia quinoae sp. nov. isolated from Chenopodium quinoa seeds.</title>
        <authorList>
            <person name="Saati-Santamaria Z."/>
            <person name="Flores-Felix J.D."/>
            <person name="Igual J.M."/>
            <person name="Velazquez E."/>
            <person name="Garcia-Fraile P."/>
            <person name="Martinez-Molina E."/>
        </authorList>
    </citation>
    <scope>NUCLEOTIDE SEQUENCE</scope>
    <source>
        <strain evidence="1">SECRCQ15</strain>
    </source>
</reference>
<comment type="caution">
    <text evidence="1">The sequence shown here is derived from an EMBL/GenBank/DDBJ whole genome shotgun (WGS) entry which is preliminary data.</text>
</comment>
<sequence>MAYPGSKGWYVKQLKENGILQHPIDRKKLELYKTSELRRLYFDKVAKKEQP</sequence>
<dbReference type="EMBL" id="JAKTTI010000011">
    <property type="protein sequence ID" value="MCH1625483.1"/>
    <property type="molecule type" value="Genomic_DNA"/>
</dbReference>